<gene>
    <name evidence="7" type="primary">cheR</name>
    <name evidence="7" type="ORF">DNHGIG_37370</name>
</gene>
<keyword evidence="8" id="KW-1185">Reference proteome</keyword>
<keyword evidence="5" id="KW-0949">S-adenosyl-L-methionine</keyword>
<dbReference type="SUPFAM" id="SSF53335">
    <property type="entry name" value="S-adenosyl-L-methionine-dependent methyltransferases"/>
    <property type="match status" value="1"/>
</dbReference>
<dbReference type="Proteomes" id="UP001057291">
    <property type="component" value="Unassembled WGS sequence"/>
</dbReference>
<dbReference type="Gene3D" id="3.40.50.150">
    <property type="entry name" value="Vaccinia Virus protein VP39"/>
    <property type="match status" value="1"/>
</dbReference>
<protein>
    <recommendedName>
        <fullName evidence="2">protein-glutamate O-methyltransferase</fullName>
        <ecNumber evidence="2">2.1.1.80</ecNumber>
    </recommendedName>
</protein>
<dbReference type="PANTHER" id="PTHR24422:SF19">
    <property type="entry name" value="CHEMOTAXIS PROTEIN METHYLTRANSFERASE"/>
    <property type="match status" value="1"/>
</dbReference>
<dbReference type="InterPro" id="IPR050903">
    <property type="entry name" value="Bact_Chemotaxis_MeTrfase"/>
</dbReference>
<dbReference type="InterPro" id="IPR022641">
    <property type="entry name" value="CheR_N"/>
</dbReference>
<dbReference type="InterPro" id="IPR022642">
    <property type="entry name" value="CheR_C"/>
</dbReference>
<dbReference type="EMBL" id="BOQE01000001">
    <property type="protein sequence ID" value="GIM48188.1"/>
    <property type="molecule type" value="Genomic_DNA"/>
</dbReference>
<dbReference type="PROSITE" id="PS50123">
    <property type="entry name" value="CHER"/>
    <property type="match status" value="1"/>
</dbReference>
<dbReference type="InterPro" id="IPR036804">
    <property type="entry name" value="CheR_N_sf"/>
</dbReference>
<evidence type="ECO:0000313" key="7">
    <source>
        <dbReference type="EMBL" id="GIM48188.1"/>
    </source>
</evidence>
<dbReference type="Pfam" id="PF01739">
    <property type="entry name" value="CheR"/>
    <property type="match status" value="1"/>
</dbReference>
<proteinExistence type="predicted"/>
<accession>A0AAV4LK33</accession>
<dbReference type="SUPFAM" id="SSF47757">
    <property type="entry name" value="Chemotaxis receptor methyltransferase CheR, N-terminal domain"/>
    <property type="match status" value="1"/>
</dbReference>
<dbReference type="GO" id="GO:0032259">
    <property type="term" value="P:methylation"/>
    <property type="evidence" value="ECO:0007669"/>
    <property type="project" value="UniProtKB-KW"/>
</dbReference>
<organism evidence="7 8">
    <name type="scientific">Collibacillus ludicampi</name>
    <dbReference type="NCBI Taxonomy" id="2771369"/>
    <lineage>
        <taxon>Bacteria</taxon>
        <taxon>Bacillati</taxon>
        <taxon>Bacillota</taxon>
        <taxon>Bacilli</taxon>
        <taxon>Bacillales</taxon>
        <taxon>Alicyclobacillaceae</taxon>
        <taxon>Collibacillus</taxon>
    </lineage>
</organism>
<dbReference type="CDD" id="cd02440">
    <property type="entry name" value="AdoMet_MTases"/>
    <property type="match status" value="1"/>
</dbReference>
<dbReference type="RefSeq" id="WP_282201088.1">
    <property type="nucleotide sequence ID" value="NZ_BOQE01000001.1"/>
</dbReference>
<keyword evidence="3 7" id="KW-0489">Methyltransferase</keyword>
<name>A0AAV4LK33_9BACL</name>
<evidence type="ECO:0000256" key="5">
    <source>
        <dbReference type="ARBA" id="ARBA00022691"/>
    </source>
</evidence>
<sequence>MSSCDYDQFTEWVYRKTGIDLRKYKRPQMERRLTALYSKRGFANFRAYFQAIENDEQLFAEFLDRITINVSEFFRNPGRWEVISKKVLPELLRSRRKLKIWSAACSTGEEPYTIAMIMKQFLPLKEIQILATDLDVNALETAKKGIYHRRSLQSIPSPMFHEFFREIDTQTYEISPELKRAVIFRKHNLLEDPFGEDFDLIVCRNVIIYFTEEAKADLYRKFAGALRQGGILFVGSTEQIFNPGEYGLKSYDTFMYQKT</sequence>
<evidence type="ECO:0000256" key="3">
    <source>
        <dbReference type="ARBA" id="ARBA00022603"/>
    </source>
</evidence>
<feature type="domain" description="CheR-type methyltransferase" evidence="6">
    <location>
        <begin position="1"/>
        <end position="259"/>
    </location>
</feature>
<evidence type="ECO:0000259" key="6">
    <source>
        <dbReference type="PROSITE" id="PS50123"/>
    </source>
</evidence>
<dbReference type="AlphaFoldDB" id="A0AAV4LK33"/>
<dbReference type="GO" id="GO:0008983">
    <property type="term" value="F:protein-glutamate O-methyltransferase activity"/>
    <property type="evidence" value="ECO:0007669"/>
    <property type="project" value="UniProtKB-EC"/>
</dbReference>
<dbReference type="SMART" id="SM00138">
    <property type="entry name" value="MeTrc"/>
    <property type="match status" value="1"/>
</dbReference>
<evidence type="ECO:0000256" key="1">
    <source>
        <dbReference type="ARBA" id="ARBA00001541"/>
    </source>
</evidence>
<dbReference type="PRINTS" id="PR00996">
    <property type="entry name" value="CHERMTFRASE"/>
</dbReference>
<comment type="caution">
    <text evidence="7">The sequence shown here is derived from an EMBL/GenBank/DDBJ whole genome shotgun (WGS) entry which is preliminary data.</text>
</comment>
<evidence type="ECO:0000256" key="2">
    <source>
        <dbReference type="ARBA" id="ARBA00012534"/>
    </source>
</evidence>
<dbReference type="EC" id="2.1.1.80" evidence="2"/>
<reference evidence="7" key="1">
    <citation type="journal article" date="2023" name="Int. J. Syst. Evol. Microbiol.">
        <title>Collibacillus ludicampi gen. nov., sp. nov., a new soil bacterium of the family Alicyclobacillaceae.</title>
        <authorList>
            <person name="Jojima T."/>
            <person name="Ioku Y."/>
            <person name="Fukuta Y."/>
            <person name="Shirasaka N."/>
            <person name="Matsumura Y."/>
            <person name="Mori M."/>
        </authorList>
    </citation>
    <scope>NUCLEOTIDE SEQUENCE</scope>
    <source>
        <strain evidence="7">TP075</strain>
    </source>
</reference>
<dbReference type="PANTHER" id="PTHR24422">
    <property type="entry name" value="CHEMOTAXIS PROTEIN METHYLTRANSFERASE"/>
    <property type="match status" value="1"/>
</dbReference>
<evidence type="ECO:0000313" key="8">
    <source>
        <dbReference type="Proteomes" id="UP001057291"/>
    </source>
</evidence>
<dbReference type="Gene3D" id="1.10.155.10">
    <property type="entry name" value="Chemotaxis receptor methyltransferase CheR, N-terminal domain"/>
    <property type="match status" value="1"/>
</dbReference>
<keyword evidence="4" id="KW-0808">Transferase</keyword>
<dbReference type="InterPro" id="IPR000780">
    <property type="entry name" value="CheR_MeTrfase"/>
</dbReference>
<comment type="catalytic activity">
    <reaction evidence="1">
        <text>L-glutamyl-[protein] + S-adenosyl-L-methionine = [protein]-L-glutamate 5-O-methyl ester + S-adenosyl-L-homocysteine</text>
        <dbReference type="Rhea" id="RHEA:24452"/>
        <dbReference type="Rhea" id="RHEA-COMP:10208"/>
        <dbReference type="Rhea" id="RHEA-COMP:10311"/>
        <dbReference type="ChEBI" id="CHEBI:29973"/>
        <dbReference type="ChEBI" id="CHEBI:57856"/>
        <dbReference type="ChEBI" id="CHEBI:59789"/>
        <dbReference type="ChEBI" id="CHEBI:82795"/>
        <dbReference type="EC" id="2.1.1.80"/>
    </reaction>
</comment>
<evidence type="ECO:0000256" key="4">
    <source>
        <dbReference type="ARBA" id="ARBA00022679"/>
    </source>
</evidence>
<dbReference type="InterPro" id="IPR029063">
    <property type="entry name" value="SAM-dependent_MTases_sf"/>
</dbReference>
<dbReference type="Pfam" id="PF03705">
    <property type="entry name" value="CheR_N"/>
    <property type="match status" value="1"/>
</dbReference>